<feature type="region of interest" description="Disordered" evidence="1">
    <location>
        <begin position="171"/>
        <end position="246"/>
    </location>
</feature>
<dbReference type="Proteomes" id="UP001295423">
    <property type="component" value="Unassembled WGS sequence"/>
</dbReference>
<dbReference type="EMBL" id="CAKOGP040001981">
    <property type="protein sequence ID" value="CAJ1959185.1"/>
    <property type="molecule type" value="Genomic_DNA"/>
</dbReference>
<reference evidence="2" key="1">
    <citation type="submission" date="2023-08" db="EMBL/GenBank/DDBJ databases">
        <authorList>
            <person name="Audoor S."/>
            <person name="Bilcke G."/>
        </authorList>
    </citation>
    <scope>NUCLEOTIDE SEQUENCE</scope>
</reference>
<comment type="caution">
    <text evidence="2">The sequence shown here is derived from an EMBL/GenBank/DDBJ whole genome shotgun (WGS) entry which is preliminary data.</text>
</comment>
<evidence type="ECO:0000256" key="1">
    <source>
        <dbReference type="SAM" id="MobiDB-lite"/>
    </source>
</evidence>
<feature type="region of interest" description="Disordered" evidence="1">
    <location>
        <begin position="74"/>
        <end position="158"/>
    </location>
</feature>
<feature type="compositionally biased region" description="Basic and acidic residues" evidence="1">
    <location>
        <begin position="223"/>
        <end position="232"/>
    </location>
</feature>
<accession>A0AAD2G0G8</accession>
<feature type="compositionally biased region" description="Basic residues" evidence="1">
    <location>
        <begin position="81"/>
        <end position="91"/>
    </location>
</feature>
<feature type="compositionally biased region" description="Basic residues" evidence="1">
    <location>
        <begin position="118"/>
        <end position="130"/>
    </location>
</feature>
<protein>
    <submittedName>
        <fullName evidence="2">Uncharacterized protein</fullName>
    </submittedName>
</protein>
<dbReference type="AlphaFoldDB" id="A0AAD2G0G8"/>
<gene>
    <name evidence="2" type="ORF">CYCCA115_LOCUS17606</name>
</gene>
<evidence type="ECO:0000313" key="3">
    <source>
        <dbReference type="Proteomes" id="UP001295423"/>
    </source>
</evidence>
<organism evidence="2 3">
    <name type="scientific">Cylindrotheca closterium</name>
    <dbReference type="NCBI Taxonomy" id="2856"/>
    <lineage>
        <taxon>Eukaryota</taxon>
        <taxon>Sar</taxon>
        <taxon>Stramenopiles</taxon>
        <taxon>Ochrophyta</taxon>
        <taxon>Bacillariophyta</taxon>
        <taxon>Bacillariophyceae</taxon>
        <taxon>Bacillariophycidae</taxon>
        <taxon>Bacillariales</taxon>
        <taxon>Bacillariaceae</taxon>
        <taxon>Cylindrotheca</taxon>
    </lineage>
</organism>
<keyword evidence="3" id="KW-1185">Reference proteome</keyword>
<feature type="compositionally biased region" description="Basic residues" evidence="1">
    <location>
        <begin position="197"/>
        <end position="211"/>
    </location>
</feature>
<feature type="compositionally biased region" description="Basic and acidic residues" evidence="1">
    <location>
        <begin position="92"/>
        <end position="111"/>
    </location>
</feature>
<sequence>MGFCRVFDCMDGWPSILGGWKGSDDDDMATIPTTMGHHMKGNEECNNKYRESKEITKSRPFRFRNPLAKKMVEDAVERSKYNTKSRQRMLKSVRDSGESKSQHDKNDDSIDQRVALAAKKKRPDMKRVKQQRQSSISYSRKQHRHHQQQLHHQQQNKENVQQTYNSFLKFHSKQKPERSQTPIPVPGPMRLDPKAALKSKRANQIVPKRRQASSTTFAISILKRKDANDSKRQSPPTSYCPPISTPLVPIGEEKATKLKKLKPSIPWSRKVHVTPFQPDKY</sequence>
<proteinExistence type="predicted"/>
<evidence type="ECO:0000313" key="2">
    <source>
        <dbReference type="EMBL" id="CAJ1959185.1"/>
    </source>
</evidence>
<name>A0AAD2G0G8_9STRA</name>
<feature type="compositionally biased region" description="Basic residues" evidence="1">
    <location>
        <begin position="140"/>
        <end position="149"/>
    </location>
</feature>